<feature type="region of interest" description="Disordered" evidence="1">
    <location>
        <begin position="87"/>
        <end position="125"/>
    </location>
</feature>
<dbReference type="SMART" id="SM00909">
    <property type="entry name" value="Germane"/>
    <property type="match status" value="2"/>
</dbReference>
<dbReference type="OrthoDB" id="1715058at2"/>
<accession>A0A1H9T2A2</accession>
<dbReference type="AlphaFoldDB" id="A0A1H9T2A2"/>
<protein>
    <submittedName>
        <fullName evidence="3">Germination protein M</fullName>
    </submittedName>
</protein>
<dbReference type="Proteomes" id="UP000198571">
    <property type="component" value="Unassembled WGS sequence"/>
</dbReference>
<evidence type="ECO:0000256" key="1">
    <source>
        <dbReference type="SAM" id="MobiDB-lite"/>
    </source>
</evidence>
<dbReference type="PROSITE" id="PS51257">
    <property type="entry name" value="PROKAR_LIPOPROTEIN"/>
    <property type="match status" value="1"/>
</dbReference>
<organism evidence="3 4">
    <name type="scientific">Salipaludibacillus aurantiacus</name>
    <dbReference type="NCBI Taxonomy" id="1601833"/>
    <lineage>
        <taxon>Bacteria</taxon>
        <taxon>Bacillati</taxon>
        <taxon>Bacillota</taxon>
        <taxon>Bacilli</taxon>
        <taxon>Bacillales</taxon>
        <taxon>Bacillaceae</taxon>
    </lineage>
</organism>
<dbReference type="Pfam" id="PF10646">
    <property type="entry name" value="Germane"/>
    <property type="match status" value="2"/>
</dbReference>
<reference evidence="4" key="1">
    <citation type="submission" date="2016-10" db="EMBL/GenBank/DDBJ databases">
        <authorList>
            <person name="Varghese N."/>
            <person name="Submissions S."/>
        </authorList>
    </citation>
    <scope>NUCLEOTIDE SEQUENCE [LARGE SCALE GENOMIC DNA]</scope>
    <source>
        <strain evidence="4">S9</strain>
    </source>
</reference>
<dbReference type="EMBL" id="FOGT01000005">
    <property type="protein sequence ID" value="SER91271.1"/>
    <property type="molecule type" value="Genomic_DNA"/>
</dbReference>
<proteinExistence type="predicted"/>
<evidence type="ECO:0000259" key="2">
    <source>
        <dbReference type="SMART" id="SM00909"/>
    </source>
</evidence>
<dbReference type="RefSeq" id="WP_093049686.1">
    <property type="nucleotide sequence ID" value="NZ_FOGT01000005.1"/>
</dbReference>
<dbReference type="STRING" id="1601833.SAMN05518684_10582"/>
<gene>
    <name evidence="3" type="ORF">SAMN05518684_10582</name>
</gene>
<name>A0A1H9T2A2_9BACI</name>
<keyword evidence="4" id="KW-1185">Reference proteome</keyword>
<feature type="domain" description="GerMN" evidence="2">
    <location>
        <begin position="308"/>
        <end position="397"/>
    </location>
</feature>
<dbReference type="InterPro" id="IPR019606">
    <property type="entry name" value="GerMN"/>
</dbReference>
<evidence type="ECO:0000313" key="3">
    <source>
        <dbReference type="EMBL" id="SER91271.1"/>
    </source>
</evidence>
<evidence type="ECO:0000313" key="4">
    <source>
        <dbReference type="Proteomes" id="UP000198571"/>
    </source>
</evidence>
<feature type="domain" description="GerMN" evidence="2">
    <location>
        <begin position="157"/>
        <end position="248"/>
    </location>
</feature>
<sequence>MLRGWKMKGAAAIGFGAIVVLFSACGSETTDDVLEEIDPPQIDYIEDEDELEVEVIENLDEGQISSITDDPDANEELDDFEWAEEDEEMAEEKGGPVMEDEDIAEEKGGPVTNDEEMTEEKDGQVAAEEDIHEVYLVDRNGMVAPQSMSLILGDNEVKNLVESLVQDGPVTELLPNGFQAVLPAGTEVLDTKRSKDGTVTVDFNDSFSDYHPSQEMQVLQSLTWTLTELEGIDRVQLKMNGEELDAMPQNNTPLGQGYTRDHGINLEMNDQADLTATDSVIVYFLSQTEDETYYVPVTRRISQNEDKYEAIVNELLEGPDYMSRLLTDFRQEAELLEKPDYTDGTVTLNFNEALLSQLEGTAVSENVLNMIVLSLTEQEGVERVSLKVDSEQEILVSNGQSVSEPIVRPERVNTGRF</sequence>